<dbReference type="EMBL" id="FCOL02000067">
    <property type="protein sequence ID" value="SAL81878.1"/>
    <property type="molecule type" value="Genomic_DNA"/>
</dbReference>
<sequence>MAARIEDYALLGDGRSAALVNRHGSIDWLCWPSFDSDTCFAALLGDAGNGHWRIAPSEAILSAKRCYRGQGLILETTLVTSSGIVILTDWMVWGATPPVLARRVRCEGAPVSIECELIVRFDYGRAVPWSKKAGSRVQMMAGPQTLWLDSSAELSCVGNDVRMSFTLAPGEERTFSLTCVPSTSPAPAVPDMDTALDGTATFWAGWSARSVATGPYADAIQRSLVTLKALSSLDSGGVIAAPTSSLPETIGGQRNWDYRFCWLRDASFTLKALLAGGYHDEAARWRDWLVRAVGGDPAQVQIMYALNGARRVDEWECPWLPGYERSTPVRFGNAAVGQLQLDVYGEGLNALYICRRAGLPPDDDAWSLEQGLVDHLGKVWREPDDGIWEVRSGRKPFTLSKIMAWVAVDRAVRSAQEFNKQGPIEDWQRLAKRIRHDVLEHGFNRKLNSFTQSYGGDTLDASLLLIPLTGFLRADDPRVNGTVDAIERELVEDGLVLRYRTGAASDGMESEEGAFLACSFWLAHVQHLQGRESKARTLFERVLELRNDVGLLSEEYDFRKRRLCGNFPQAFSHVALVNAGMAMSSEIHSAPEHKSPLRHGAEADK</sequence>
<dbReference type="PANTHER" id="PTHR31616:SF0">
    <property type="entry name" value="GLUCAN 1,4-ALPHA-GLUCOSIDASE"/>
    <property type="match status" value="1"/>
</dbReference>
<dbReference type="GO" id="GO:0005975">
    <property type="term" value="P:carbohydrate metabolic process"/>
    <property type="evidence" value="ECO:0007669"/>
    <property type="project" value="InterPro"/>
</dbReference>
<dbReference type="Pfam" id="PF19291">
    <property type="entry name" value="TREH_N"/>
    <property type="match status" value="1"/>
</dbReference>
<dbReference type="InterPro" id="IPR008928">
    <property type="entry name" value="6-hairpin_glycosidase_sf"/>
</dbReference>
<comment type="caution">
    <text evidence="3">The sequence shown here is derived from an EMBL/GenBank/DDBJ whole genome shotgun (WGS) entry which is preliminary data.</text>
</comment>
<dbReference type="AlphaFoldDB" id="A0A158KL40"/>
<evidence type="ECO:0000259" key="1">
    <source>
        <dbReference type="Pfam" id="PF00723"/>
    </source>
</evidence>
<dbReference type="SUPFAM" id="SSF48208">
    <property type="entry name" value="Six-hairpin glycosidases"/>
    <property type="match status" value="1"/>
</dbReference>
<feature type="domain" description="GH15-like" evidence="1">
    <location>
        <begin position="214"/>
        <end position="580"/>
    </location>
</feature>
<feature type="domain" description="Trehalase-like N-terminal" evidence="2">
    <location>
        <begin position="2"/>
        <end position="92"/>
    </location>
</feature>
<evidence type="ECO:0000313" key="3">
    <source>
        <dbReference type="EMBL" id="SAL81878.1"/>
    </source>
</evidence>
<dbReference type="InterPro" id="IPR045582">
    <property type="entry name" value="Trehalase-like_N"/>
</dbReference>
<keyword evidence="3" id="KW-0378">Hydrolase</keyword>
<dbReference type="InterPro" id="IPR011613">
    <property type="entry name" value="GH15-like"/>
</dbReference>
<dbReference type="InterPro" id="IPR012341">
    <property type="entry name" value="6hp_glycosidase-like_sf"/>
</dbReference>
<accession>A0A158KL40</accession>
<dbReference type="Proteomes" id="UP000054925">
    <property type="component" value="Unassembled WGS sequence"/>
</dbReference>
<organism evidence="3 4">
    <name type="scientific">Caballeronia terrestris</name>
    <dbReference type="NCBI Taxonomy" id="1226301"/>
    <lineage>
        <taxon>Bacteria</taxon>
        <taxon>Pseudomonadati</taxon>
        <taxon>Pseudomonadota</taxon>
        <taxon>Betaproteobacteria</taxon>
        <taxon>Burkholderiales</taxon>
        <taxon>Burkholderiaceae</taxon>
        <taxon>Caballeronia</taxon>
    </lineage>
</organism>
<keyword evidence="4" id="KW-1185">Reference proteome</keyword>
<dbReference type="PANTHER" id="PTHR31616">
    <property type="entry name" value="TREHALASE"/>
    <property type="match status" value="1"/>
</dbReference>
<dbReference type="Gene3D" id="1.50.10.10">
    <property type="match status" value="1"/>
</dbReference>
<protein>
    <submittedName>
        <fullName evidence="3">Glycoside hydrolase 15-related</fullName>
    </submittedName>
</protein>
<name>A0A158KL40_9BURK</name>
<evidence type="ECO:0000313" key="4">
    <source>
        <dbReference type="Proteomes" id="UP000054925"/>
    </source>
</evidence>
<dbReference type="RefSeq" id="WP_200822336.1">
    <property type="nucleotide sequence ID" value="NZ_FCOL02000067.1"/>
</dbReference>
<reference evidence="3" key="1">
    <citation type="submission" date="2016-01" db="EMBL/GenBank/DDBJ databases">
        <authorList>
            <person name="Peeters C."/>
        </authorList>
    </citation>
    <scope>NUCLEOTIDE SEQUENCE [LARGE SCALE GENOMIC DNA]</scope>
    <source>
        <strain evidence="3">LMG 22937</strain>
    </source>
</reference>
<proteinExistence type="predicted"/>
<dbReference type="GO" id="GO:0004553">
    <property type="term" value="F:hydrolase activity, hydrolyzing O-glycosyl compounds"/>
    <property type="evidence" value="ECO:0007669"/>
    <property type="project" value="TreeGrafter"/>
</dbReference>
<gene>
    <name evidence="3" type="ORF">AWB67_05966</name>
</gene>
<dbReference type="Pfam" id="PF00723">
    <property type="entry name" value="Glyco_hydro_15"/>
    <property type="match status" value="1"/>
</dbReference>
<evidence type="ECO:0000259" key="2">
    <source>
        <dbReference type="Pfam" id="PF19291"/>
    </source>
</evidence>